<dbReference type="Proteomes" id="UP001217089">
    <property type="component" value="Unassembled WGS sequence"/>
</dbReference>
<protein>
    <recommendedName>
        <fullName evidence="2">SOCS box domain-containing protein</fullName>
    </recommendedName>
</protein>
<dbReference type="InterPro" id="IPR001496">
    <property type="entry name" value="SOCS_box"/>
</dbReference>
<dbReference type="PANTHER" id="PTHR10155:SF0">
    <property type="entry name" value="SUPPRESSOR OF CYTOKINE SIGNALING AT 36E, ISOFORM D"/>
    <property type="match status" value="1"/>
</dbReference>
<evidence type="ECO:0000313" key="3">
    <source>
        <dbReference type="EMBL" id="KAJ8308559.1"/>
    </source>
</evidence>
<evidence type="ECO:0000313" key="4">
    <source>
        <dbReference type="Proteomes" id="UP001217089"/>
    </source>
</evidence>
<evidence type="ECO:0000259" key="2">
    <source>
        <dbReference type="PROSITE" id="PS50225"/>
    </source>
</evidence>
<keyword evidence="1" id="KW-0727">SH2 domain</keyword>
<organism evidence="3 4">
    <name type="scientific">Tegillarca granosa</name>
    <name type="common">Malaysian cockle</name>
    <name type="synonym">Anadara granosa</name>
    <dbReference type="NCBI Taxonomy" id="220873"/>
    <lineage>
        <taxon>Eukaryota</taxon>
        <taxon>Metazoa</taxon>
        <taxon>Spiralia</taxon>
        <taxon>Lophotrochozoa</taxon>
        <taxon>Mollusca</taxon>
        <taxon>Bivalvia</taxon>
        <taxon>Autobranchia</taxon>
        <taxon>Pteriomorphia</taxon>
        <taxon>Arcoida</taxon>
        <taxon>Arcoidea</taxon>
        <taxon>Arcidae</taxon>
        <taxon>Tegillarca</taxon>
    </lineage>
</organism>
<dbReference type="SMART" id="SM00969">
    <property type="entry name" value="SOCS_box"/>
    <property type="match status" value="1"/>
</dbReference>
<feature type="domain" description="SOCS box" evidence="2">
    <location>
        <begin position="67"/>
        <end position="116"/>
    </location>
</feature>
<sequence>MNENENNVPSEFVMTFRQPINFDELYPVEDIDERRIAQRAREMEEDTVCGLIEHYKDPSCCMFFEPMLTSPLHRNFPFSLQHLARAVICDHTTYDGVTMLPLPRSLKEYLMYYHYKQKVRMRRMDNF</sequence>
<evidence type="ECO:0000256" key="1">
    <source>
        <dbReference type="ARBA" id="ARBA00022999"/>
    </source>
</evidence>
<reference evidence="3 4" key="1">
    <citation type="submission" date="2022-12" db="EMBL/GenBank/DDBJ databases">
        <title>Chromosome-level genome of Tegillarca granosa.</title>
        <authorList>
            <person name="Kim J."/>
        </authorList>
    </citation>
    <scope>NUCLEOTIDE SEQUENCE [LARGE SCALE GENOMIC DNA]</scope>
    <source>
        <strain evidence="3">Teg-2019</strain>
        <tissue evidence="3">Adductor muscle</tissue>
    </source>
</reference>
<dbReference type="PANTHER" id="PTHR10155">
    <property type="entry name" value="PHOSPHATIDYLINOSITOL 3-KINASE REGULATORY SUBUNIT"/>
    <property type="match status" value="1"/>
</dbReference>
<comment type="caution">
    <text evidence="3">The sequence shown here is derived from an EMBL/GenBank/DDBJ whole genome shotgun (WGS) entry which is preliminary data.</text>
</comment>
<dbReference type="Gene3D" id="3.30.505.10">
    <property type="entry name" value="SH2 domain"/>
    <property type="match status" value="1"/>
</dbReference>
<dbReference type="SUPFAM" id="SSF158235">
    <property type="entry name" value="SOCS box-like"/>
    <property type="match status" value="1"/>
</dbReference>
<dbReference type="InterPro" id="IPR036860">
    <property type="entry name" value="SH2_dom_sf"/>
</dbReference>
<proteinExistence type="predicted"/>
<dbReference type="PROSITE" id="PS50225">
    <property type="entry name" value="SOCS"/>
    <property type="match status" value="1"/>
</dbReference>
<name>A0ABQ9ETN6_TEGGR</name>
<dbReference type="Pfam" id="PF07525">
    <property type="entry name" value="SOCS_box"/>
    <property type="match status" value="1"/>
</dbReference>
<keyword evidence="4" id="KW-1185">Reference proteome</keyword>
<accession>A0ABQ9ETN6</accession>
<dbReference type="InterPro" id="IPR036036">
    <property type="entry name" value="SOCS_box-like_dom_sf"/>
</dbReference>
<gene>
    <name evidence="3" type="ORF">KUTeg_013433</name>
</gene>
<dbReference type="EMBL" id="JARBDR010000657">
    <property type="protein sequence ID" value="KAJ8308559.1"/>
    <property type="molecule type" value="Genomic_DNA"/>
</dbReference>
<dbReference type="SMART" id="SM00253">
    <property type="entry name" value="SOCS"/>
    <property type="match status" value="1"/>
</dbReference>